<feature type="transmembrane region" description="Helical" evidence="1">
    <location>
        <begin position="6"/>
        <end position="26"/>
    </location>
</feature>
<evidence type="ECO:0000313" key="3">
    <source>
        <dbReference type="Proteomes" id="UP000189966"/>
    </source>
</evidence>
<name>A0A1T5I5V8_9GAMM</name>
<keyword evidence="1" id="KW-1133">Transmembrane helix</keyword>
<organism evidence="2 3">
    <name type="scientific">Photobacterium piscicola</name>
    <dbReference type="NCBI Taxonomy" id="1378299"/>
    <lineage>
        <taxon>Bacteria</taxon>
        <taxon>Pseudomonadati</taxon>
        <taxon>Pseudomonadota</taxon>
        <taxon>Gammaproteobacteria</taxon>
        <taxon>Vibrionales</taxon>
        <taxon>Vibrionaceae</taxon>
        <taxon>Photobacterium</taxon>
    </lineage>
</organism>
<dbReference type="AlphaFoldDB" id="A0A1T5I5V8"/>
<protein>
    <recommendedName>
        <fullName evidence="4">DUF2909 domain-containing protein</fullName>
    </recommendedName>
</protein>
<sequence length="70" mass="7763">MLIKLLFIILLLLMVMCLFCALPAIIKGQSSRPLSHYLGRRLLIAVILFGLVVIALMTGVIQPNPNPYTL</sequence>
<feature type="transmembrane region" description="Helical" evidence="1">
    <location>
        <begin position="38"/>
        <end position="61"/>
    </location>
</feature>
<gene>
    <name evidence="2" type="ORF">CZ809_03958</name>
</gene>
<dbReference type="Pfam" id="PF11137">
    <property type="entry name" value="DUF2909"/>
    <property type="match status" value="1"/>
</dbReference>
<reference evidence="2 3" key="1">
    <citation type="submission" date="2017-02" db="EMBL/GenBank/DDBJ databases">
        <authorList>
            <person name="Peterson S.W."/>
        </authorList>
    </citation>
    <scope>NUCLEOTIDE SEQUENCE [LARGE SCALE GENOMIC DNA]</scope>
    <source>
        <strain evidence="3">type strain: NCCB 100098</strain>
    </source>
</reference>
<dbReference type="RefSeq" id="WP_080159223.1">
    <property type="nucleotide sequence ID" value="NZ_FUZI01000016.1"/>
</dbReference>
<evidence type="ECO:0000313" key="2">
    <source>
        <dbReference type="EMBL" id="SKC34346.1"/>
    </source>
</evidence>
<evidence type="ECO:0008006" key="4">
    <source>
        <dbReference type="Google" id="ProtNLM"/>
    </source>
</evidence>
<dbReference type="Proteomes" id="UP000189966">
    <property type="component" value="Unassembled WGS sequence"/>
</dbReference>
<keyword evidence="1" id="KW-0472">Membrane</keyword>
<dbReference type="InterPro" id="IPR021313">
    <property type="entry name" value="DUF2909"/>
</dbReference>
<evidence type="ECO:0000256" key="1">
    <source>
        <dbReference type="SAM" id="Phobius"/>
    </source>
</evidence>
<proteinExistence type="predicted"/>
<accession>A0A1T5I5V8</accession>
<dbReference type="OrthoDB" id="5706633at2"/>
<keyword evidence="1" id="KW-0812">Transmembrane</keyword>
<dbReference type="EMBL" id="FUZI01000016">
    <property type="protein sequence ID" value="SKC34346.1"/>
    <property type="molecule type" value="Genomic_DNA"/>
</dbReference>